<dbReference type="InterPro" id="IPR020904">
    <property type="entry name" value="Sc_DH/Rdtase_CS"/>
</dbReference>
<dbReference type="Proteomes" id="UP000248014">
    <property type="component" value="Unassembled WGS sequence"/>
</dbReference>
<proteinExistence type="inferred from homology"/>
<dbReference type="SUPFAM" id="SSF51735">
    <property type="entry name" value="NAD(P)-binding Rossmann-fold domains"/>
    <property type="match status" value="1"/>
</dbReference>
<dbReference type="Gene3D" id="3.40.50.720">
    <property type="entry name" value="NAD(P)-binding Rossmann-like Domain"/>
    <property type="match status" value="1"/>
</dbReference>
<comment type="caution">
    <text evidence="3">The sequence shown here is derived from an EMBL/GenBank/DDBJ whole genome shotgun (WGS) entry which is preliminary data.</text>
</comment>
<dbReference type="OrthoDB" id="198783at2"/>
<dbReference type="InterPro" id="IPR002347">
    <property type="entry name" value="SDR_fam"/>
</dbReference>
<keyword evidence="2" id="KW-0560">Oxidoreductase</keyword>
<evidence type="ECO:0000256" key="2">
    <source>
        <dbReference type="ARBA" id="ARBA00023002"/>
    </source>
</evidence>
<comment type="similarity">
    <text evidence="1">Belongs to the short-chain dehydrogenases/reductases (SDR) family.</text>
</comment>
<dbReference type="PANTHER" id="PTHR24321:SF8">
    <property type="entry name" value="ESTRADIOL 17-BETA-DEHYDROGENASE 8-RELATED"/>
    <property type="match status" value="1"/>
</dbReference>
<dbReference type="PRINTS" id="PR00080">
    <property type="entry name" value="SDRFAMILY"/>
</dbReference>
<name>A0A2V3V8F5_9SPHN</name>
<protein>
    <submittedName>
        <fullName evidence="3">NAD(P)-dependent dehydrogenase (Short-subunit alcohol dehydrogenase family)</fullName>
    </submittedName>
</protein>
<sequence length="254" mass="26486">MTFDVKDKVVLVTGAASGIGAATARLAAERGARVIATDIDGERIQAVAADCQCIGLKHDATLADDWDNAIAAAVHHHGRLDALVSNAGIVNYEPIIDLDMARFRKLNQVHVEGSFIGLQKAVEQMRAQSGGAPATGSIVLTASVMANCAAPAISAYAVAKAAMANMARAVGVELGRKGDMIRVNALCPGPTRTPLLEGAMPPGAMNDPAHWTDVPLGVPQEPEDMAESILFLISEESSFMTATQMVVDGGWSLT</sequence>
<organism evidence="3 4">
    <name type="scientific">Blastomonas natatoria</name>
    <dbReference type="NCBI Taxonomy" id="34015"/>
    <lineage>
        <taxon>Bacteria</taxon>
        <taxon>Pseudomonadati</taxon>
        <taxon>Pseudomonadota</taxon>
        <taxon>Alphaproteobacteria</taxon>
        <taxon>Sphingomonadales</taxon>
        <taxon>Sphingomonadaceae</taxon>
        <taxon>Blastomonas</taxon>
    </lineage>
</organism>
<dbReference type="PROSITE" id="PS00061">
    <property type="entry name" value="ADH_SHORT"/>
    <property type="match status" value="1"/>
</dbReference>
<evidence type="ECO:0000256" key="1">
    <source>
        <dbReference type="ARBA" id="ARBA00006484"/>
    </source>
</evidence>
<dbReference type="InterPro" id="IPR036291">
    <property type="entry name" value="NAD(P)-bd_dom_sf"/>
</dbReference>
<dbReference type="PANTHER" id="PTHR24321">
    <property type="entry name" value="DEHYDROGENASES, SHORT CHAIN"/>
    <property type="match status" value="1"/>
</dbReference>
<keyword evidence="4" id="KW-1185">Reference proteome</keyword>
<accession>A0A2V3V8F5</accession>
<dbReference type="GO" id="GO:0016491">
    <property type="term" value="F:oxidoreductase activity"/>
    <property type="evidence" value="ECO:0007669"/>
    <property type="project" value="UniProtKB-KW"/>
</dbReference>
<dbReference type="Pfam" id="PF13561">
    <property type="entry name" value="adh_short_C2"/>
    <property type="match status" value="1"/>
</dbReference>
<evidence type="ECO:0000313" key="3">
    <source>
        <dbReference type="EMBL" id="PXW77957.1"/>
    </source>
</evidence>
<dbReference type="FunFam" id="3.40.50.720:FF:000084">
    <property type="entry name" value="Short-chain dehydrogenase reductase"/>
    <property type="match status" value="1"/>
</dbReference>
<gene>
    <name evidence="3" type="ORF">C7451_10362</name>
</gene>
<dbReference type="AlphaFoldDB" id="A0A2V3V8F5"/>
<dbReference type="EMBL" id="QJJM01000003">
    <property type="protein sequence ID" value="PXW77957.1"/>
    <property type="molecule type" value="Genomic_DNA"/>
</dbReference>
<dbReference type="RefSeq" id="WP_110297783.1">
    <property type="nucleotide sequence ID" value="NZ_QJJM01000003.1"/>
</dbReference>
<dbReference type="PRINTS" id="PR00081">
    <property type="entry name" value="GDHRDH"/>
</dbReference>
<evidence type="ECO:0000313" key="4">
    <source>
        <dbReference type="Proteomes" id="UP000248014"/>
    </source>
</evidence>
<reference evidence="3 4" key="1">
    <citation type="submission" date="2018-05" db="EMBL/GenBank/DDBJ databases">
        <title>Genomic Encyclopedia of Type Strains, Phase IV (KMG-IV): sequencing the most valuable type-strain genomes for metagenomic binning, comparative biology and taxonomic classification.</title>
        <authorList>
            <person name="Goeker M."/>
        </authorList>
    </citation>
    <scope>NUCLEOTIDE SEQUENCE [LARGE SCALE GENOMIC DNA]</scope>
    <source>
        <strain evidence="3 4">DSM 3183</strain>
    </source>
</reference>